<keyword evidence="12" id="KW-1185">Reference proteome</keyword>
<dbReference type="Proteomes" id="UP000563094">
    <property type="component" value="Unassembled WGS sequence"/>
</dbReference>
<dbReference type="Gene3D" id="2.60.40.1180">
    <property type="entry name" value="Golgi alpha-mannosidase II"/>
    <property type="match status" value="1"/>
</dbReference>
<dbReference type="GO" id="GO:0004557">
    <property type="term" value="F:alpha-galactosidase activity"/>
    <property type="evidence" value="ECO:0007669"/>
    <property type="project" value="UniProtKB-UniRule"/>
</dbReference>
<evidence type="ECO:0000256" key="2">
    <source>
        <dbReference type="ARBA" id="ARBA00012755"/>
    </source>
</evidence>
<gene>
    <name evidence="11" type="ORF">FHS90_001358</name>
</gene>
<dbReference type="GO" id="GO:0016052">
    <property type="term" value="P:carbohydrate catabolic process"/>
    <property type="evidence" value="ECO:0007669"/>
    <property type="project" value="InterPro"/>
</dbReference>
<feature type="binding site" evidence="7">
    <location>
        <begin position="350"/>
        <end position="351"/>
    </location>
    <ligand>
        <name>substrate</name>
    </ligand>
</feature>
<evidence type="ECO:0000256" key="7">
    <source>
        <dbReference type="PIRSR" id="PIRSR005536-2"/>
    </source>
</evidence>
<dbReference type="Pfam" id="PF16874">
    <property type="entry name" value="Glyco_hydro_36C"/>
    <property type="match status" value="1"/>
</dbReference>
<dbReference type="Pfam" id="PF16875">
    <property type="entry name" value="Glyco_hydro_36N"/>
    <property type="match status" value="1"/>
</dbReference>
<dbReference type="PRINTS" id="PR00743">
    <property type="entry name" value="GLHYDRLASE36"/>
</dbReference>
<dbReference type="Gene3D" id="2.70.98.60">
    <property type="entry name" value="alpha-galactosidase from lactobacil brevis"/>
    <property type="match status" value="1"/>
</dbReference>
<dbReference type="InterPro" id="IPR017853">
    <property type="entry name" value="GH"/>
</dbReference>
<dbReference type="PANTHER" id="PTHR43053:SF3">
    <property type="entry name" value="ALPHA-GALACTOSIDASE C-RELATED"/>
    <property type="match status" value="1"/>
</dbReference>
<dbReference type="SUPFAM" id="SSF51445">
    <property type="entry name" value="(Trans)glycosidases"/>
    <property type="match status" value="1"/>
</dbReference>
<dbReference type="InterPro" id="IPR050985">
    <property type="entry name" value="Alpha-glycosidase_related"/>
</dbReference>
<evidence type="ECO:0000256" key="5">
    <source>
        <dbReference type="PIRNR" id="PIRNR005536"/>
    </source>
</evidence>
<evidence type="ECO:0000259" key="10">
    <source>
        <dbReference type="Pfam" id="PF16875"/>
    </source>
</evidence>
<feature type="active site" description="Nucleophile" evidence="6">
    <location>
        <position position="466"/>
    </location>
</feature>
<dbReference type="InterPro" id="IPR013785">
    <property type="entry name" value="Aldolase_TIM"/>
</dbReference>
<protein>
    <recommendedName>
        <fullName evidence="2 5">Alpha-galactosidase</fullName>
        <ecNumber evidence="2 5">3.2.1.22</ecNumber>
    </recommendedName>
</protein>
<dbReference type="InterPro" id="IPR031705">
    <property type="entry name" value="Glyco_hydro_36_C"/>
</dbReference>
<evidence type="ECO:0000256" key="6">
    <source>
        <dbReference type="PIRSR" id="PIRSR005536-1"/>
    </source>
</evidence>
<dbReference type="EC" id="3.2.1.22" evidence="2 5"/>
<comment type="catalytic activity">
    <reaction evidence="1 5">
        <text>Hydrolysis of terminal, non-reducing alpha-D-galactose residues in alpha-D-galactosides, including galactose oligosaccharides, galactomannans and galactolipids.</text>
        <dbReference type="EC" id="3.2.1.22"/>
    </reaction>
</comment>
<dbReference type="InterPro" id="IPR000111">
    <property type="entry name" value="Glyco_hydro_27/36_CS"/>
</dbReference>
<evidence type="ECO:0000259" key="9">
    <source>
        <dbReference type="Pfam" id="PF16874"/>
    </source>
</evidence>
<evidence type="ECO:0000256" key="4">
    <source>
        <dbReference type="ARBA" id="ARBA00023295"/>
    </source>
</evidence>
<feature type="signal peptide" evidence="8">
    <location>
        <begin position="1"/>
        <end position="20"/>
    </location>
</feature>
<feature type="domain" description="Glycosyl hydrolase family 36 N-terminal" evidence="10">
    <location>
        <begin position="54"/>
        <end position="271"/>
    </location>
</feature>
<dbReference type="Pfam" id="PF02065">
    <property type="entry name" value="Melibiase"/>
    <property type="match status" value="1"/>
</dbReference>
<evidence type="ECO:0000256" key="8">
    <source>
        <dbReference type="SAM" id="SignalP"/>
    </source>
</evidence>
<dbReference type="InterPro" id="IPR031704">
    <property type="entry name" value="Glyco_hydro_36_N"/>
</dbReference>
<dbReference type="FunFam" id="3.20.20.70:FF:000118">
    <property type="entry name" value="Alpha-galactosidase"/>
    <property type="match status" value="1"/>
</dbReference>
<keyword evidence="3 5" id="KW-0378">Hydrolase</keyword>
<organism evidence="11 12">
    <name type="scientific">Rufibacter quisquiliarum</name>
    <dbReference type="NCBI Taxonomy" id="1549639"/>
    <lineage>
        <taxon>Bacteria</taxon>
        <taxon>Pseudomonadati</taxon>
        <taxon>Bacteroidota</taxon>
        <taxon>Cytophagia</taxon>
        <taxon>Cytophagales</taxon>
        <taxon>Hymenobacteraceae</taxon>
        <taxon>Rufibacter</taxon>
    </lineage>
</organism>
<dbReference type="PANTHER" id="PTHR43053">
    <property type="entry name" value="GLYCOSIDASE FAMILY 31"/>
    <property type="match status" value="1"/>
</dbReference>
<dbReference type="RefSeq" id="WP_182512433.1">
    <property type="nucleotide sequence ID" value="NZ_JACJIQ010000004.1"/>
</dbReference>
<dbReference type="InterPro" id="IPR013780">
    <property type="entry name" value="Glyco_hydro_b"/>
</dbReference>
<dbReference type="PROSITE" id="PS00512">
    <property type="entry name" value="ALPHA_GALACTOSIDASE"/>
    <property type="match status" value="1"/>
</dbReference>
<feature type="binding site" evidence="7">
    <location>
        <position position="512"/>
    </location>
    <ligand>
        <name>substrate</name>
    </ligand>
</feature>
<keyword evidence="4 5" id="KW-0326">Glycosidase</keyword>
<feature type="binding site" evidence="7">
    <location>
        <position position="534"/>
    </location>
    <ligand>
        <name>substrate</name>
    </ligand>
</feature>
<comment type="caution">
    <text evidence="11">The sequence shown here is derived from an EMBL/GenBank/DDBJ whole genome shotgun (WGS) entry which is preliminary data.</text>
</comment>
<feature type="binding site" evidence="7">
    <location>
        <position position="183"/>
    </location>
    <ligand>
        <name>substrate</name>
    </ligand>
</feature>
<keyword evidence="8" id="KW-0732">Signal</keyword>
<dbReference type="InterPro" id="IPR002252">
    <property type="entry name" value="Glyco_hydro_36"/>
</dbReference>
<evidence type="ECO:0000256" key="3">
    <source>
        <dbReference type="ARBA" id="ARBA00022801"/>
    </source>
</evidence>
<accession>A0A839GCK7</accession>
<feature type="binding site" evidence="7">
    <location>
        <begin position="464"/>
        <end position="468"/>
    </location>
    <ligand>
        <name>substrate</name>
    </ligand>
</feature>
<evidence type="ECO:0000313" key="11">
    <source>
        <dbReference type="EMBL" id="MBA9076652.1"/>
    </source>
</evidence>
<evidence type="ECO:0000313" key="12">
    <source>
        <dbReference type="Proteomes" id="UP000563094"/>
    </source>
</evidence>
<dbReference type="Gene3D" id="3.20.20.70">
    <property type="entry name" value="Aldolase class I"/>
    <property type="match status" value="1"/>
</dbReference>
<feature type="domain" description="Glycosyl hydrolase family 36 C-terminal" evidence="9">
    <location>
        <begin position="629"/>
        <end position="716"/>
    </location>
</feature>
<dbReference type="AlphaFoldDB" id="A0A839GCK7"/>
<evidence type="ECO:0000256" key="1">
    <source>
        <dbReference type="ARBA" id="ARBA00001255"/>
    </source>
</evidence>
<feature type="binding site" evidence="7">
    <location>
        <position position="430"/>
    </location>
    <ligand>
        <name>substrate</name>
    </ligand>
</feature>
<comment type="similarity">
    <text evidence="5">Belongs to the glycosyl hydrolase.</text>
</comment>
<dbReference type="CDD" id="cd14791">
    <property type="entry name" value="GH36"/>
    <property type="match status" value="1"/>
</dbReference>
<feature type="chain" id="PRO_5033034983" description="Alpha-galactosidase" evidence="8">
    <location>
        <begin position="21"/>
        <end position="721"/>
    </location>
</feature>
<feature type="active site" description="Proton donor" evidence="6">
    <location>
        <position position="534"/>
    </location>
</feature>
<dbReference type="EMBL" id="JACJIQ010000004">
    <property type="protein sequence ID" value="MBA9076652.1"/>
    <property type="molecule type" value="Genomic_DNA"/>
</dbReference>
<proteinExistence type="inferred from homology"/>
<dbReference type="PIRSF" id="PIRSF005536">
    <property type="entry name" value="Agal"/>
    <property type="match status" value="1"/>
</dbReference>
<sequence>MNYKLLLWSLLLLLPSGLLAQAQPTTKQILVQTDKVSLAFTVGKNQKLYQSYLGPKLTNAQDNGQLSSTAHEAYIPSGTDNLFEPAIRVLHNDGNPSLELKYDRHTTQQPEANVTATAIHLKDPKYPVEVVLHFHTFQKENIIKAWTEIKHKEKKPVVLGNFASAMLHFDAPNYWLSQFHGDWAGEMQLQEHQLTSGIKIIDSKLGTRAHKFQSPTFLLSLDKPSGENHGEVIAGTLAWSGNFQFAFELDEKNSLRVIAGMNPHASEYHLAPNQPFVTPAFIFTYSQQGKGEASRNFHRWARNYGILDGNKPRLTLLNNWEATYFDFDEKKLVELFDGAAKLGVDLFLLDDGWFGNKYPRNAANAGLGDWQENKTKLPSGIGYLVEQAEQKGVKFGIWLEPEMVNPKSELYEKHPDWVLKLPNRDEHYQRNQLVLDLTNPKVQDFVFNLVDDLLTKNPRLAYIKWDCNRTFTNAFSPNLKVQSHLPIDYVNSLYKTLARIRKKYPHLPIMLCSGGGGRVDYGALPYFTEFWPSDNTDGLERVLIQWSYSNFFPAVAMSAHVTSWGKQPVKYRTDVAMMGKLGFDIQVSEFNEKELQYCKQAVANYKRLSDVIWFGDQYRLVSPYEEKRAVLMYVNEAKSKSVLFAYNLQTRNRDRFTPVRLQGLDPQKKYQVQEINLMPDTKSSFSANGKTYSGDYLMKVGIAVSPNTAITSAVFEITEKP</sequence>
<name>A0A839GCK7_9BACT</name>
<dbReference type="InterPro" id="IPR038417">
    <property type="entry name" value="Alpga-gal_N_sf"/>
</dbReference>
<reference evidence="11 12" key="1">
    <citation type="submission" date="2020-08" db="EMBL/GenBank/DDBJ databases">
        <title>Genomic Encyclopedia of Type Strains, Phase IV (KMG-IV): sequencing the most valuable type-strain genomes for metagenomic binning, comparative biology and taxonomic classification.</title>
        <authorList>
            <person name="Goeker M."/>
        </authorList>
    </citation>
    <scope>NUCLEOTIDE SEQUENCE [LARGE SCALE GENOMIC DNA]</scope>
    <source>
        <strain evidence="11 12">DSM 29854</strain>
    </source>
</reference>